<dbReference type="RefSeq" id="WP_103854501.1">
    <property type="nucleotide sequence ID" value="NZ_SNXJ01000012.1"/>
</dbReference>
<keyword evidence="4" id="KW-1185">Reference proteome</keyword>
<evidence type="ECO:0000313" key="3">
    <source>
        <dbReference type="Proteomes" id="UP000255113"/>
    </source>
</evidence>
<dbReference type="EMBL" id="UGSQ01000003">
    <property type="protein sequence ID" value="SUB27364.1"/>
    <property type="molecule type" value="Genomic_DNA"/>
</dbReference>
<evidence type="ECO:0000313" key="2">
    <source>
        <dbReference type="EMBL" id="TDP27425.1"/>
    </source>
</evidence>
<protein>
    <submittedName>
        <fullName evidence="1">Protein of uncharacterized function (DUF497)</fullName>
    </submittedName>
</protein>
<name>A0A379AYE0_AVIGA</name>
<reference evidence="2 4" key="2">
    <citation type="submission" date="2019-03" db="EMBL/GenBank/DDBJ databases">
        <title>Genomic Encyclopedia of Type Strains, Phase IV (KMG-IV): sequencing the most valuable type-strain genomes for metagenomic binning, comparative biology and taxonomic classification.</title>
        <authorList>
            <person name="Goeker M."/>
        </authorList>
    </citation>
    <scope>NUCLEOTIDE SEQUENCE [LARGE SCALE GENOMIC DNA]</scope>
    <source>
        <strain evidence="2 4">DSM 17481</strain>
    </source>
</reference>
<dbReference type="Gene3D" id="3.10.450.530">
    <property type="entry name" value="Ribonuclease toxin, BrnT, of type II toxin-antitoxin system"/>
    <property type="match status" value="1"/>
</dbReference>
<dbReference type="EMBL" id="SNXJ01000012">
    <property type="protein sequence ID" value="TDP27425.1"/>
    <property type="molecule type" value="Genomic_DNA"/>
</dbReference>
<gene>
    <name evidence="2" type="ORF">EV689_11228</name>
    <name evidence="1" type="ORF">NCTC11188_01640</name>
</gene>
<dbReference type="InterPro" id="IPR038573">
    <property type="entry name" value="BrnT_sf"/>
</dbReference>
<dbReference type="AlphaFoldDB" id="A0A379AYE0"/>
<reference evidence="1 3" key="1">
    <citation type="submission" date="2018-06" db="EMBL/GenBank/DDBJ databases">
        <authorList>
            <consortium name="Pathogen Informatics"/>
            <person name="Doyle S."/>
        </authorList>
    </citation>
    <scope>NUCLEOTIDE SEQUENCE [LARGE SCALE GENOMIC DNA]</scope>
    <source>
        <strain evidence="1 3">NCTC11188</strain>
    </source>
</reference>
<accession>A0A379AYE0</accession>
<organism evidence="1 3">
    <name type="scientific">Avibacterium gallinarum</name>
    <name type="common">Pasteurella gallinarum</name>
    <dbReference type="NCBI Taxonomy" id="755"/>
    <lineage>
        <taxon>Bacteria</taxon>
        <taxon>Pseudomonadati</taxon>
        <taxon>Pseudomonadota</taxon>
        <taxon>Gammaproteobacteria</taxon>
        <taxon>Pasteurellales</taxon>
        <taxon>Pasteurellaceae</taxon>
        <taxon>Avibacterium</taxon>
    </lineage>
</organism>
<dbReference type="Proteomes" id="UP000294683">
    <property type="component" value="Unassembled WGS sequence"/>
</dbReference>
<evidence type="ECO:0000313" key="1">
    <source>
        <dbReference type="EMBL" id="SUB27364.1"/>
    </source>
</evidence>
<sequence length="95" mass="11036">MFSIAGFEWDSLKAETNEKKHGVAFSEAVTVFYDDNALLIPDPEHSYFEERFILLGKSEKSNILVVVHCERDENIRIISARKATKREESQYRGKR</sequence>
<evidence type="ECO:0000313" key="4">
    <source>
        <dbReference type="Proteomes" id="UP000294683"/>
    </source>
</evidence>
<proteinExistence type="predicted"/>
<dbReference type="Pfam" id="PF04365">
    <property type="entry name" value="BrnT_toxin"/>
    <property type="match status" value="1"/>
</dbReference>
<dbReference type="Proteomes" id="UP000255113">
    <property type="component" value="Unassembled WGS sequence"/>
</dbReference>
<dbReference type="InterPro" id="IPR007460">
    <property type="entry name" value="BrnT_toxin"/>
</dbReference>